<dbReference type="PANTHER" id="PTHR24185:SF1">
    <property type="entry name" value="CALCIUM-INDEPENDENT PHOSPHOLIPASE A2-GAMMA"/>
    <property type="match status" value="1"/>
</dbReference>
<comment type="caution">
    <text evidence="3">The sequence shown here is derived from an EMBL/GenBank/DDBJ whole genome shotgun (WGS) entry which is preliminary data.</text>
</comment>
<dbReference type="SUPFAM" id="SSF52151">
    <property type="entry name" value="FabD/lysophospholipase-like"/>
    <property type="match status" value="1"/>
</dbReference>
<name>A0ABV2ALB7_9EUKA</name>
<dbReference type="Proteomes" id="UP001439008">
    <property type="component" value="Unassembled WGS sequence"/>
</dbReference>
<dbReference type="EMBL" id="JBDODL010000685">
    <property type="protein sequence ID" value="MES1920466.1"/>
    <property type="molecule type" value="Genomic_DNA"/>
</dbReference>
<dbReference type="PANTHER" id="PTHR24185">
    <property type="entry name" value="CALCIUM-INDEPENDENT PHOSPHOLIPASE A2-GAMMA"/>
    <property type="match status" value="1"/>
</dbReference>
<evidence type="ECO:0000313" key="4">
    <source>
        <dbReference type="Proteomes" id="UP001439008"/>
    </source>
</evidence>
<sequence>MHNWKVFYPPVKINGIGTFVDGALVAANPTEAAVVEASEMWPDNPISLVVSVGTGKKRLLPREHNGRTNAEWAITMIELLLESERVSGRLEWLGRELKRVHQSDKVPDFFRINTPAELDLGNIGLDEKSDRVLKEMVMKTRVWLKTDQVVQAKLSLIADLLCRYN</sequence>
<organism evidence="3 4">
    <name type="scientific">Bonamia ostreae</name>
    <dbReference type="NCBI Taxonomy" id="126728"/>
    <lineage>
        <taxon>Eukaryota</taxon>
        <taxon>Sar</taxon>
        <taxon>Rhizaria</taxon>
        <taxon>Endomyxa</taxon>
        <taxon>Ascetosporea</taxon>
        <taxon>Haplosporida</taxon>
        <taxon>Bonamia</taxon>
    </lineage>
</organism>
<dbReference type="InterPro" id="IPR016035">
    <property type="entry name" value="Acyl_Trfase/lysoPLipase"/>
</dbReference>
<reference evidence="3 4" key="1">
    <citation type="journal article" date="2024" name="BMC Biol.">
        <title>Comparative genomics of Ascetosporea gives new insight into the evolutionary basis for animal parasitism in Rhizaria.</title>
        <authorList>
            <person name="Hiltunen Thoren M."/>
            <person name="Onut-Brannstrom I."/>
            <person name="Alfjorden A."/>
            <person name="Peckova H."/>
            <person name="Swords F."/>
            <person name="Hooper C."/>
            <person name="Holzer A.S."/>
            <person name="Bass D."/>
            <person name="Burki F."/>
        </authorList>
    </citation>
    <scope>NUCLEOTIDE SEQUENCE [LARGE SCALE GENOMIC DNA]</scope>
    <source>
        <strain evidence="3">20-A016</strain>
    </source>
</reference>
<keyword evidence="2" id="KW-0443">Lipid metabolism</keyword>
<dbReference type="Gene3D" id="3.40.1090.10">
    <property type="entry name" value="Cytosolic phospholipase A2 catalytic domain"/>
    <property type="match status" value="1"/>
</dbReference>
<evidence type="ECO:0000256" key="2">
    <source>
        <dbReference type="ARBA" id="ARBA00022963"/>
    </source>
</evidence>
<accession>A0ABV2ALB7</accession>
<keyword evidence="4" id="KW-1185">Reference proteome</keyword>
<protein>
    <submittedName>
        <fullName evidence="3">Calcium-independent phospholipase A2-gamma</fullName>
    </submittedName>
</protein>
<evidence type="ECO:0000313" key="3">
    <source>
        <dbReference type="EMBL" id="MES1920466.1"/>
    </source>
</evidence>
<proteinExistence type="predicted"/>
<evidence type="ECO:0000256" key="1">
    <source>
        <dbReference type="ARBA" id="ARBA00022801"/>
    </source>
</evidence>
<gene>
    <name evidence="3" type="primary">PNPLA8</name>
    <name evidence="3" type="ORF">MHBO_002131</name>
</gene>
<keyword evidence="1" id="KW-0378">Hydrolase</keyword>
<keyword evidence="2" id="KW-0442">Lipid degradation</keyword>